<dbReference type="InterPro" id="IPR022300">
    <property type="entry name" value="PPK2-rel_1"/>
</dbReference>
<dbReference type="NCBIfam" id="TIGR03709">
    <property type="entry name" value="PPK2_rel_1"/>
    <property type="match status" value="1"/>
</dbReference>
<name>A0A5R9JIY7_9PROT</name>
<dbReference type="GO" id="GO:0008976">
    <property type="term" value="F:polyphosphate kinase activity"/>
    <property type="evidence" value="ECO:0007669"/>
    <property type="project" value="InterPro"/>
</dbReference>
<reference evidence="5 6" key="1">
    <citation type="submission" date="2019-05" db="EMBL/GenBank/DDBJ databases">
        <authorList>
            <person name="Pankratov T."/>
            <person name="Grouzdev D."/>
        </authorList>
    </citation>
    <scope>NUCLEOTIDE SEQUENCE [LARGE SCALE GENOMIC DNA]</scope>
    <source>
        <strain evidence="5 6">KEBCLARHB70R</strain>
    </source>
</reference>
<dbReference type="RefSeq" id="WP_138324549.1">
    <property type="nucleotide sequence ID" value="NZ_VCDI01000001.1"/>
</dbReference>
<evidence type="ECO:0000259" key="4">
    <source>
        <dbReference type="Pfam" id="PF03976"/>
    </source>
</evidence>
<protein>
    <submittedName>
        <fullName evidence="5">Polyphosphate kinase 2 family protein</fullName>
    </submittedName>
</protein>
<dbReference type="PIRSF" id="PIRSF028756">
    <property type="entry name" value="PPK2_prd"/>
    <property type="match status" value="1"/>
</dbReference>
<proteinExistence type="inferred from homology"/>
<sequence length="295" mass="33489">MPHPELKAILERYRIDDGDGFRLADHDPDDKGGVDFGKGAGEALLAVAVERLSELQQLLYADASWSVLAVFQAMDGGGKDGTIKRVMSGVNPQGVAVHSFKQPGPVELGHDFLWRIHQALPLRGQIGIFNRSHYEEVLVTRLHPEVIDKQHIPEELRAGERFWKHRYQDIRAFERYLARQGVVVLKFFLNISKEEQRQRLLARLDDPGKNWKFSEADLKERALWDGYQEAYEGAIRETARPKAPWFVVPGNHKWFAHLVVVQAMIDALEALDLKPPSPASRKVLDASRHALKGEK</sequence>
<dbReference type="GO" id="GO:0006797">
    <property type="term" value="P:polyphosphate metabolic process"/>
    <property type="evidence" value="ECO:0007669"/>
    <property type="project" value="InterPro"/>
</dbReference>
<organism evidence="5 6">
    <name type="scientific">Lichenicoccus roseus</name>
    <dbReference type="NCBI Taxonomy" id="2683649"/>
    <lineage>
        <taxon>Bacteria</taxon>
        <taxon>Pseudomonadati</taxon>
        <taxon>Pseudomonadota</taxon>
        <taxon>Alphaproteobacteria</taxon>
        <taxon>Acetobacterales</taxon>
        <taxon>Acetobacteraceae</taxon>
        <taxon>Lichenicoccus</taxon>
    </lineage>
</organism>
<dbReference type="Pfam" id="PF03976">
    <property type="entry name" value="PPK2"/>
    <property type="match status" value="1"/>
</dbReference>
<keyword evidence="2" id="KW-0808">Transferase</keyword>
<keyword evidence="3 5" id="KW-0418">Kinase</keyword>
<comment type="caution">
    <text evidence="5">The sequence shown here is derived from an EMBL/GenBank/DDBJ whole genome shotgun (WGS) entry which is preliminary data.</text>
</comment>
<dbReference type="InterPro" id="IPR027417">
    <property type="entry name" value="P-loop_NTPase"/>
</dbReference>
<dbReference type="InterPro" id="IPR016898">
    <property type="entry name" value="Polyphosphate_phosphotransfera"/>
</dbReference>
<dbReference type="InterPro" id="IPR022488">
    <property type="entry name" value="PPK2-related"/>
</dbReference>
<evidence type="ECO:0000313" key="5">
    <source>
        <dbReference type="EMBL" id="TLU74298.1"/>
    </source>
</evidence>
<evidence type="ECO:0000313" key="6">
    <source>
        <dbReference type="Proteomes" id="UP000305654"/>
    </source>
</evidence>
<keyword evidence="6" id="KW-1185">Reference proteome</keyword>
<dbReference type="PANTHER" id="PTHR34383:SF3">
    <property type="entry name" value="POLYPHOSPHATE:AMP PHOSPHOTRANSFERASE"/>
    <property type="match status" value="1"/>
</dbReference>
<dbReference type="PANTHER" id="PTHR34383">
    <property type="entry name" value="POLYPHOSPHATE:AMP PHOSPHOTRANSFERASE-RELATED"/>
    <property type="match status" value="1"/>
</dbReference>
<feature type="domain" description="Polyphosphate kinase-2-related" evidence="4">
    <location>
        <begin position="45"/>
        <end position="271"/>
    </location>
</feature>
<evidence type="ECO:0000256" key="3">
    <source>
        <dbReference type="ARBA" id="ARBA00022777"/>
    </source>
</evidence>
<dbReference type="Proteomes" id="UP000305654">
    <property type="component" value="Unassembled WGS sequence"/>
</dbReference>
<evidence type="ECO:0000256" key="1">
    <source>
        <dbReference type="ARBA" id="ARBA00009924"/>
    </source>
</evidence>
<dbReference type="AlphaFoldDB" id="A0A5R9JIY7"/>
<dbReference type="SUPFAM" id="SSF52540">
    <property type="entry name" value="P-loop containing nucleoside triphosphate hydrolases"/>
    <property type="match status" value="1"/>
</dbReference>
<comment type="similarity">
    <text evidence="1">Belongs to the polyphosphate kinase 2 (PPK2) family. Class I subfamily.</text>
</comment>
<gene>
    <name evidence="5" type="ORF">FE263_03655</name>
</gene>
<evidence type="ECO:0000256" key="2">
    <source>
        <dbReference type="ARBA" id="ARBA00022679"/>
    </source>
</evidence>
<accession>A0A5R9JIY7</accession>
<dbReference type="EMBL" id="VCDI01000001">
    <property type="protein sequence ID" value="TLU74298.1"/>
    <property type="molecule type" value="Genomic_DNA"/>
</dbReference>
<dbReference type="Gene3D" id="3.40.50.300">
    <property type="entry name" value="P-loop containing nucleotide triphosphate hydrolases"/>
    <property type="match status" value="1"/>
</dbReference>
<dbReference type="OrthoDB" id="9775224at2"/>